<gene>
    <name evidence="2" type="ORF">TSOC_013090</name>
</gene>
<feature type="non-terminal residue" evidence="2">
    <location>
        <position position="385"/>
    </location>
</feature>
<dbReference type="Proteomes" id="UP000236333">
    <property type="component" value="Unassembled WGS sequence"/>
</dbReference>
<dbReference type="SUPFAM" id="SSF48264">
    <property type="entry name" value="Cytochrome P450"/>
    <property type="match status" value="1"/>
</dbReference>
<dbReference type="PANTHER" id="PTHR24301:SF2">
    <property type="entry name" value="THROMBOXANE-A SYNTHASE"/>
    <property type="match status" value="1"/>
</dbReference>
<dbReference type="PANTHER" id="PTHR24301">
    <property type="entry name" value="THROMBOXANE-A SYNTHASE"/>
    <property type="match status" value="1"/>
</dbReference>
<dbReference type="OrthoDB" id="507451at2759"/>
<feature type="region of interest" description="Disordered" evidence="1">
    <location>
        <begin position="307"/>
        <end position="327"/>
    </location>
</feature>
<organism evidence="2 3">
    <name type="scientific">Tetrabaena socialis</name>
    <dbReference type="NCBI Taxonomy" id="47790"/>
    <lineage>
        <taxon>Eukaryota</taxon>
        <taxon>Viridiplantae</taxon>
        <taxon>Chlorophyta</taxon>
        <taxon>core chlorophytes</taxon>
        <taxon>Chlorophyceae</taxon>
        <taxon>CS clade</taxon>
        <taxon>Chlamydomonadales</taxon>
        <taxon>Tetrabaenaceae</taxon>
        <taxon>Tetrabaena</taxon>
    </lineage>
</organism>
<dbReference type="EMBL" id="PGGS01001038">
    <property type="protein sequence ID" value="PNH01044.1"/>
    <property type="molecule type" value="Genomic_DNA"/>
</dbReference>
<evidence type="ECO:0000313" key="3">
    <source>
        <dbReference type="Proteomes" id="UP000236333"/>
    </source>
</evidence>
<dbReference type="GO" id="GO:0005506">
    <property type="term" value="F:iron ion binding"/>
    <property type="evidence" value="ECO:0007669"/>
    <property type="project" value="InterPro"/>
</dbReference>
<protein>
    <recommendedName>
        <fullName evidence="4">Cytochrome P450</fullName>
    </recommendedName>
</protein>
<evidence type="ECO:0008006" key="4">
    <source>
        <dbReference type="Google" id="ProtNLM"/>
    </source>
</evidence>
<name>A0A2J7ZLA1_9CHLO</name>
<dbReference type="InterPro" id="IPR001128">
    <property type="entry name" value="Cyt_P450"/>
</dbReference>
<proteinExistence type="predicted"/>
<dbReference type="Gene3D" id="1.10.630.10">
    <property type="entry name" value="Cytochrome P450"/>
    <property type="match status" value="1"/>
</dbReference>
<sequence length="385" mass="39729">MRSLAWGAKCGPRSHWFTGNLTEILRCGMLPAIDGWVAQHGPLTTFRLMARPFVLVADPDAARTVLHKLVNHAPLANPVMHLVGWELRSMDLHGLLMAKDEVWRMIRSAWQPAFAPASLRGYQPLMDAEALSLAERLAARADAAEEAAAAGEEGGSGGGCVVEVLSEVSRMTLAVVGTVAYGVDFNSAEYGGSDPAHTPDSAAAQQLSAPVGDSGGKYPLVQACRDWFRTMSPSARTKWAVALLLPCALPVMRRVACALPDAVLTLHIRLPRQRHPQGKPFGRLVPQPGQPSEAGLAGVVRALSGGARGGRGAGSTEATAAAPPPPLLAAGSVPAAASDAGDIGAAAARGPGAELTCNVASVGIDGRRCTAAAQHPAAGVVTASV</sequence>
<evidence type="ECO:0000256" key="1">
    <source>
        <dbReference type="SAM" id="MobiDB-lite"/>
    </source>
</evidence>
<dbReference type="AlphaFoldDB" id="A0A2J7ZLA1"/>
<dbReference type="InterPro" id="IPR036396">
    <property type="entry name" value="Cyt_P450_sf"/>
</dbReference>
<dbReference type="GO" id="GO:0020037">
    <property type="term" value="F:heme binding"/>
    <property type="evidence" value="ECO:0007669"/>
    <property type="project" value="InterPro"/>
</dbReference>
<dbReference type="Pfam" id="PF00067">
    <property type="entry name" value="p450"/>
    <property type="match status" value="1"/>
</dbReference>
<dbReference type="GO" id="GO:0004497">
    <property type="term" value="F:monooxygenase activity"/>
    <property type="evidence" value="ECO:0007669"/>
    <property type="project" value="InterPro"/>
</dbReference>
<accession>A0A2J7ZLA1</accession>
<keyword evidence="3" id="KW-1185">Reference proteome</keyword>
<comment type="caution">
    <text evidence="2">The sequence shown here is derived from an EMBL/GenBank/DDBJ whole genome shotgun (WGS) entry which is preliminary data.</text>
</comment>
<dbReference type="GO" id="GO:0016705">
    <property type="term" value="F:oxidoreductase activity, acting on paired donors, with incorporation or reduction of molecular oxygen"/>
    <property type="evidence" value="ECO:0007669"/>
    <property type="project" value="InterPro"/>
</dbReference>
<evidence type="ECO:0000313" key="2">
    <source>
        <dbReference type="EMBL" id="PNH01044.1"/>
    </source>
</evidence>
<reference evidence="2 3" key="1">
    <citation type="journal article" date="2017" name="Mol. Biol. Evol.">
        <title>The 4-celled Tetrabaena socialis nuclear genome reveals the essential components for genetic control of cell number at the origin of multicellularity in the volvocine lineage.</title>
        <authorList>
            <person name="Featherston J."/>
            <person name="Arakaki Y."/>
            <person name="Hanschen E.R."/>
            <person name="Ferris P.J."/>
            <person name="Michod R.E."/>
            <person name="Olson B.J.S.C."/>
            <person name="Nozaki H."/>
            <person name="Durand P.M."/>
        </authorList>
    </citation>
    <scope>NUCLEOTIDE SEQUENCE [LARGE SCALE GENOMIC DNA]</scope>
    <source>
        <strain evidence="2 3">NIES-571</strain>
    </source>
</reference>